<proteinExistence type="inferred from homology"/>
<evidence type="ECO:0000256" key="6">
    <source>
        <dbReference type="ARBA" id="ARBA00023136"/>
    </source>
</evidence>
<accession>A0A432MQH4</accession>
<dbReference type="OrthoDB" id="290170at2"/>
<keyword evidence="9" id="KW-1185">Reference proteome</keyword>
<dbReference type="EMBL" id="RYZH01000002">
    <property type="protein sequence ID" value="RUL89499.1"/>
    <property type="molecule type" value="Genomic_DNA"/>
</dbReference>
<comment type="subcellular location">
    <subcellularLocation>
        <location evidence="1">Cell membrane</location>
        <topology evidence="1">Multi-pass membrane protein</topology>
    </subcellularLocation>
</comment>
<name>A0A432MQH4_9BACT</name>
<dbReference type="InterPro" id="IPR007341">
    <property type="entry name" value="Transgly_assoc"/>
</dbReference>
<dbReference type="Proteomes" id="UP000280296">
    <property type="component" value="Unassembled WGS sequence"/>
</dbReference>
<reference evidence="8 9" key="1">
    <citation type="submission" date="2018-12" db="EMBL/GenBank/DDBJ databases">
        <authorList>
            <person name="Toschakov S.V."/>
        </authorList>
    </citation>
    <scope>NUCLEOTIDE SEQUENCE [LARGE SCALE GENOMIC DNA]</scope>
    <source>
        <strain evidence="8 9">GM2012</strain>
    </source>
</reference>
<evidence type="ECO:0000256" key="4">
    <source>
        <dbReference type="ARBA" id="ARBA00022692"/>
    </source>
</evidence>
<dbReference type="PANTHER" id="PTHR33884:SF3">
    <property type="entry name" value="UPF0410 PROTEIN YMGE"/>
    <property type="match status" value="1"/>
</dbReference>
<dbReference type="PANTHER" id="PTHR33884">
    <property type="entry name" value="UPF0410 PROTEIN YMGE"/>
    <property type="match status" value="1"/>
</dbReference>
<gene>
    <name evidence="8" type="ORF">TsocGM_01645</name>
</gene>
<feature type="transmembrane region" description="Helical" evidence="7">
    <location>
        <begin position="34"/>
        <end position="52"/>
    </location>
</feature>
<dbReference type="GO" id="GO:0005886">
    <property type="term" value="C:plasma membrane"/>
    <property type="evidence" value="ECO:0007669"/>
    <property type="project" value="UniProtKB-SubCell"/>
</dbReference>
<evidence type="ECO:0000313" key="9">
    <source>
        <dbReference type="Proteomes" id="UP000280296"/>
    </source>
</evidence>
<reference evidence="8 9" key="2">
    <citation type="submission" date="2019-01" db="EMBL/GenBank/DDBJ databases">
        <title>Tautonia sociabilis, a novel thermotolerant planctomycete of Isosphaeraceae family, isolated from a 4000 m deep subterranean habitat.</title>
        <authorList>
            <person name="Kovaleva O.L."/>
            <person name="Elcheninov A.G."/>
            <person name="Van Heerden E."/>
            <person name="Toshchakov S.V."/>
            <person name="Novikov A."/>
            <person name="Bonch-Osmolovskaya E.A."/>
            <person name="Kublanov I.V."/>
        </authorList>
    </citation>
    <scope>NUCLEOTIDE SEQUENCE [LARGE SCALE GENOMIC DNA]</scope>
    <source>
        <strain evidence="8 9">GM2012</strain>
    </source>
</reference>
<dbReference type="Pfam" id="PF04226">
    <property type="entry name" value="Transgly_assoc"/>
    <property type="match status" value="1"/>
</dbReference>
<dbReference type="AlphaFoldDB" id="A0A432MQH4"/>
<sequence>MIGSIIGWAFFGLIVGALARLLHPGRDAMGLPATMMLGVVGSLVGGGVWYLIRGGSEPFSPGGFLSALICAIILLAMGLFARESAAPARRR</sequence>
<keyword evidence="3" id="KW-1003">Cell membrane</keyword>
<evidence type="ECO:0000256" key="5">
    <source>
        <dbReference type="ARBA" id="ARBA00022989"/>
    </source>
</evidence>
<dbReference type="RefSeq" id="WP_126723575.1">
    <property type="nucleotide sequence ID" value="NZ_RYZH01000002.1"/>
</dbReference>
<evidence type="ECO:0000256" key="1">
    <source>
        <dbReference type="ARBA" id="ARBA00004651"/>
    </source>
</evidence>
<feature type="transmembrane region" description="Helical" evidence="7">
    <location>
        <begin position="64"/>
        <end position="81"/>
    </location>
</feature>
<feature type="transmembrane region" description="Helical" evidence="7">
    <location>
        <begin position="6"/>
        <end position="22"/>
    </location>
</feature>
<keyword evidence="6 7" id="KW-0472">Membrane</keyword>
<organism evidence="8 9">
    <name type="scientific">Tautonia sociabilis</name>
    <dbReference type="NCBI Taxonomy" id="2080755"/>
    <lineage>
        <taxon>Bacteria</taxon>
        <taxon>Pseudomonadati</taxon>
        <taxon>Planctomycetota</taxon>
        <taxon>Planctomycetia</taxon>
        <taxon>Isosphaerales</taxon>
        <taxon>Isosphaeraceae</taxon>
        <taxon>Tautonia</taxon>
    </lineage>
</organism>
<comment type="similarity">
    <text evidence="2">Belongs to the UPF0410 family.</text>
</comment>
<evidence type="ECO:0000256" key="2">
    <source>
        <dbReference type="ARBA" id="ARBA00011006"/>
    </source>
</evidence>
<evidence type="ECO:0000256" key="7">
    <source>
        <dbReference type="SAM" id="Phobius"/>
    </source>
</evidence>
<protein>
    <submittedName>
        <fullName evidence="8">GlsB/YeaQ/YmgE family stress response membrane protein</fullName>
    </submittedName>
</protein>
<keyword evidence="5 7" id="KW-1133">Transmembrane helix</keyword>
<comment type="caution">
    <text evidence="8">The sequence shown here is derived from an EMBL/GenBank/DDBJ whole genome shotgun (WGS) entry which is preliminary data.</text>
</comment>
<evidence type="ECO:0000256" key="3">
    <source>
        <dbReference type="ARBA" id="ARBA00022475"/>
    </source>
</evidence>
<keyword evidence="4 7" id="KW-0812">Transmembrane</keyword>
<evidence type="ECO:0000313" key="8">
    <source>
        <dbReference type="EMBL" id="RUL89499.1"/>
    </source>
</evidence>